<evidence type="ECO:0000313" key="3">
    <source>
        <dbReference type="Proteomes" id="UP001160301"/>
    </source>
</evidence>
<comment type="caution">
    <text evidence="2">The sequence shown here is derived from an EMBL/GenBank/DDBJ whole genome shotgun (WGS) entry which is preliminary data.</text>
</comment>
<evidence type="ECO:0000256" key="1">
    <source>
        <dbReference type="SAM" id="MobiDB-lite"/>
    </source>
</evidence>
<dbReference type="EMBL" id="JARZHI010000001">
    <property type="protein sequence ID" value="MDI1427911.1"/>
    <property type="molecule type" value="Genomic_DNA"/>
</dbReference>
<feature type="region of interest" description="Disordered" evidence="1">
    <location>
        <begin position="275"/>
        <end position="294"/>
    </location>
</feature>
<accession>A0ABT6NHY1</accession>
<evidence type="ECO:0000313" key="2">
    <source>
        <dbReference type="EMBL" id="MDI1427911.1"/>
    </source>
</evidence>
<sequence>MPPEPIYTLTDIVSRLGDATESEARLELEGLRNDDFIAKGRRIGTPRLAKELARNYGLLADWLLTARAEQLDLLGFVSADWLRIAAWAARQSETHYDANQKGASLGAAEKQIRQTQAEELGAEAKQARDRLRGTLLHLAGGIPGWVTRIDAAYATPGTQSPISDALVALCDVADALLTDPSPGIVKRRARNRLDMNAVGRFRDLALSAAQALRDAASVAPTAPVSQSQVDLWDGIAITFFEQLVDALEQAREVDPTIPAPSIIGLRGWFRRASRKNRGDADASTSDADDAPAGG</sequence>
<reference evidence="2 3" key="1">
    <citation type="submission" date="2023-04" db="EMBL/GenBank/DDBJ databases">
        <title>The genome sequence of Polyangium sorediatum DSM14670.</title>
        <authorList>
            <person name="Zhang X."/>
        </authorList>
    </citation>
    <scope>NUCLEOTIDE SEQUENCE [LARGE SCALE GENOMIC DNA]</scope>
    <source>
        <strain evidence="2 3">DSM 14670</strain>
    </source>
</reference>
<name>A0ABT6NHY1_9BACT</name>
<keyword evidence="3" id="KW-1185">Reference proteome</keyword>
<dbReference type="Proteomes" id="UP001160301">
    <property type="component" value="Unassembled WGS sequence"/>
</dbReference>
<protein>
    <submittedName>
        <fullName evidence="2">Uncharacterized protein</fullName>
    </submittedName>
</protein>
<proteinExistence type="predicted"/>
<organism evidence="2 3">
    <name type="scientific">Polyangium sorediatum</name>
    <dbReference type="NCBI Taxonomy" id="889274"/>
    <lineage>
        <taxon>Bacteria</taxon>
        <taxon>Pseudomonadati</taxon>
        <taxon>Myxococcota</taxon>
        <taxon>Polyangia</taxon>
        <taxon>Polyangiales</taxon>
        <taxon>Polyangiaceae</taxon>
        <taxon>Polyangium</taxon>
    </lineage>
</organism>
<gene>
    <name evidence="2" type="ORF">QHF89_00315</name>
</gene>
<dbReference type="RefSeq" id="WP_136965106.1">
    <property type="nucleotide sequence ID" value="NZ_JARZHI010000001.1"/>
</dbReference>